<evidence type="ECO:0000313" key="4">
    <source>
        <dbReference type="EMBL" id="CPV69628.1"/>
    </source>
</evidence>
<dbReference type="NCBIfam" id="NF005720">
    <property type="entry name" value="PRK07538.1"/>
    <property type="match status" value="1"/>
</dbReference>
<dbReference type="InterPro" id="IPR002938">
    <property type="entry name" value="FAD-bd"/>
</dbReference>
<dbReference type="GO" id="GO:0071949">
    <property type="term" value="F:FAD binding"/>
    <property type="evidence" value="ECO:0007669"/>
    <property type="project" value="InterPro"/>
</dbReference>
<name>A0A0U0ZUH0_9MYCO</name>
<dbReference type="Proteomes" id="UP000045782">
    <property type="component" value="Unassembled WGS sequence"/>
</dbReference>
<evidence type="ECO:0000313" key="5">
    <source>
        <dbReference type="Proteomes" id="UP000045782"/>
    </source>
</evidence>
<dbReference type="Pfam" id="PF01494">
    <property type="entry name" value="FAD_binding_3"/>
    <property type="match status" value="1"/>
</dbReference>
<protein>
    <submittedName>
        <fullName evidence="4">3-hydroxybenzoate 6-hydroxylase 1</fullName>
        <ecNumber evidence="4">1.14.13.24</ecNumber>
    </submittedName>
</protein>
<dbReference type="SUPFAM" id="SSF54373">
    <property type="entry name" value="FAD-linked reductases, C-terminal domain"/>
    <property type="match status" value="1"/>
</dbReference>
<reference evidence="4 5" key="1">
    <citation type="submission" date="2015-03" db="EMBL/GenBank/DDBJ databases">
        <authorList>
            <person name="Murphy D."/>
        </authorList>
    </citation>
    <scope>NUCLEOTIDE SEQUENCE [LARGE SCALE GENOMIC DNA]</scope>
    <source>
        <strain evidence="4 5">PAP088</strain>
    </source>
</reference>
<keyword evidence="1 4" id="KW-0560">Oxidoreductase</keyword>
<dbReference type="PANTHER" id="PTHR13789:SF268">
    <property type="entry name" value="5-METHYLPHENAZINE-1-CARBOXYLATE 1-MONOOXYGENASE"/>
    <property type="match status" value="1"/>
</dbReference>
<dbReference type="PANTHER" id="PTHR13789">
    <property type="entry name" value="MONOOXYGENASE"/>
    <property type="match status" value="1"/>
</dbReference>
<evidence type="ECO:0000256" key="1">
    <source>
        <dbReference type="ARBA" id="ARBA00023002"/>
    </source>
</evidence>
<evidence type="ECO:0000256" key="2">
    <source>
        <dbReference type="ARBA" id="ARBA00023033"/>
    </source>
</evidence>
<dbReference type="EMBL" id="CSWP01000011">
    <property type="protein sequence ID" value="CPV69628.1"/>
    <property type="molecule type" value="Genomic_DNA"/>
</dbReference>
<dbReference type="Gene3D" id="3.50.50.60">
    <property type="entry name" value="FAD/NAD(P)-binding domain"/>
    <property type="match status" value="1"/>
</dbReference>
<dbReference type="PRINTS" id="PR00420">
    <property type="entry name" value="RNGMNOXGNASE"/>
</dbReference>
<evidence type="ECO:0000259" key="3">
    <source>
        <dbReference type="Pfam" id="PF01494"/>
    </source>
</evidence>
<accession>A0A0U0ZUH0</accession>
<dbReference type="SUPFAM" id="SSF51905">
    <property type="entry name" value="FAD/NAD(P)-binding domain"/>
    <property type="match status" value="1"/>
</dbReference>
<feature type="domain" description="FAD-binding" evidence="3">
    <location>
        <begin position="9"/>
        <end position="354"/>
    </location>
</feature>
<proteinExistence type="predicted"/>
<dbReference type="InterPro" id="IPR036188">
    <property type="entry name" value="FAD/NAD-bd_sf"/>
</dbReference>
<dbReference type="GO" id="GO:0018669">
    <property type="term" value="F:3-hydroxybenzoate 6-monooxygenase activity"/>
    <property type="evidence" value="ECO:0007669"/>
    <property type="project" value="UniProtKB-EC"/>
</dbReference>
<organism evidence="4 5">
    <name type="scientific">Mycobacteroides abscessus</name>
    <dbReference type="NCBI Taxonomy" id="36809"/>
    <lineage>
        <taxon>Bacteria</taxon>
        <taxon>Bacillati</taxon>
        <taxon>Actinomycetota</taxon>
        <taxon>Actinomycetes</taxon>
        <taxon>Mycobacteriales</taxon>
        <taxon>Mycobacteriaceae</taxon>
        <taxon>Mycobacteroides</taxon>
    </lineage>
</organism>
<sequence length="385" mass="41379">MLEHMSTDKTSIVIVGAGIGGLASALTLHAAGFEVAVLESAREVKPLGVGINMLPHAVGVLTELGLGERLTRMGIATTEIRFCDKHGTVLFTEPRGLAGDYPHPQISVHRGQLQLMLLDAVRKRLGPQAVRTASRVLGFESDAAGVRVHTATGEIEAAVLVGADGVNSAIRAQLHPADRLHWAGVRMWRGASDVGPFLTGKTMVVAHDDTDHELIAYPISDRTVNWVALARTNPAGELPAGARWNDPATADEVLGHFPGWDFGWLDLDKMIRSAEYVVEYPMVDRDPLPHWGRDRVTLLGDAAHPMYPLGANGGSQSVVDARALAVALAEHPGDPAGGLSAYESQRIAATHEVVLANRAMLRSWGDQSPEGLRETAQSYRRRTRA</sequence>
<gene>
    <name evidence="4" type="primary">xlnD_3</name>
    <name evidence="4" type="ORF">ERS075579_04618</name>
</gene>
<dbReference type="RefSeq" id="WP_016891201.1">
    <property type="nucleotide sequence ID" value="NZ_CSWP01000011.1"/>
</dbReference>
<keyword evidence="2" id="KW-0503">Monooxygenase</keyword>
<dbReference type="EC" id="1.14.13.24" evidence="4"/>
<dbReference type="AlphaFoldDB" id="A0A0U0ZUH0"/>
<dbReference type="InterPro" id="IPR050493">
    <property type="entry name" value="FAD-dep_Monooxygenase_BioMet"/>
</dbReference>
<dbReference type="Gene3D" id="3.30.9.30">
    <property type="match status" value="1"/>
</dbReference>